<dbReference type="PANTHER" id="PTHR43099">
    <property type="entry name" value="UPF0053 PROTEIN YRKA"/>
    <property type="match status" value="1"/>
</dbReference>
<organism evidence="8 9">
    <name type="scientific">Brachybacterium muris UCD-AY4</name>
    <dbReference type="NCBI Taxonomy" id="1249481"/>
    <lineage>
        <taxon>Bacteria</taxon>
        <taxon>Bacillati</taxon>
        <taxon>Actinomycetota</taxon>
        <taxon>Actinomycetes</taxon>
        <taxon>Micrococcales</taxon>
        <taxon>Dermabacteraceae</taxon>
        <taxon>Brachybacterium</taxon>
    </lineage>
</organism>
<keyword evidence="4 5" id="KW-0472">Membrane</keyword>
<feature type="domain" description="CNNM transmembrane" evidence="7">
    <location>
        <begin position="1"/>
        <end position="202"/>
    </location>
</feature>
<evidence type="ECO:0008006" key="10">
    <source>
        <dbReference type="Google" id="ProtNLM"/>
    </source>
</evidence>
<dbReference type="InterPro" id="IPR051676">
    <property type="entry name" value="UPF0053_domain"/>
</dbReference>
<keyword evidence="3" id="KW-0129">CBS domain</keyword>
<comment type="subcellular location">
    <subcellularLocation>
        <location evidence="1">Cell membrane</location>
        <topology evidence="1">Multi-pass membrane protein</topology>
    </subcellularLocation>
</comment>
<feature type="transmembrane region" description="Helical" evidence="5">
    <location>
        <begin position="98"/>
        <end position="123"/>
    </location>
</feature>
<protein>
    <recommendedName>
        <fullName evidence="10">Hemolysin</fullName>
    </recommendedName>
</protein>
<accession>A0A022KZZ7</accession>
<name>A0A022KZZ7_9MICO</name>
<evidence type="ECO:0000313" key="9">
    <source>
        <dbReference type="Proteomes" id="UP000019754"/>
    </source>
</evidence>
<evidence type="ECO:0000259" key="6">
    <source>
        <dbReference type="PROSITE" id="PS51371"/>
    </source>
</evidence>
<dbReference type="PANTHER" id="PTHR43099:SF5">
    <property type="entry name" value="HLYC_CORC FAMILY TRANSPORTER"/>
    <property type="match status" value="1"/>
</dbReference>
<dbReference type="GO" id="GO:0005886">
    <property type="term" value="C:plasma membrane"/>
    <property type="evidence" value="ECO:0007669"/>
    <property type="project" value="UniProtKB-SubCell"/>
</dbReference>
<feature type="transmembrane region" description="Helical" evidence="5">
    <location>
        <begin position="56"/>
        <end position="78"/>
    </location>
</feature>
<keyword evidence="2" id="KW-1003">Cell membrane</keyword>
<evidence type="ECO:0000259" key="7">
    <source>
        <dbReference type="PROSITE" id="PS51846"/>
    </source>
</evidence>
<evidence type="ECO:0000256" key="3">
    <source>
        <dbReference type="PROSITE-ProRule" id="PRU00703"/>
    </source>
</evidence>
<gene>
    <name evidence="8" type="ORF">D641_0110165</name>
</gene>
<dbReference type="STRING" id="1249481.D641_0110165"/>
<dbReference type="OrthoDB" id="110231at2"/>
<dbReference type="Gene3D" id="3.10.580.10">
    <property type="entry name" value="CBS-domain"/>
    <property type="match status" value="1"/>
</dbReference>
<feature type="transmembrane region" description="Helical" evidence="5">
    <location>
        <begin position="135"/>
        <end position="157"/>
    </location>
</feature>
<evidence type="ECO:0000256" key="5">
    <source>
        <dbReference type="SAM" id="Phobius"/>
    </source>
</evidence>
<evidence type="ECO:0000256" key="4">
    <source>
        <dbReference type="PROSITE-ProRule" id="PRU01193"/>
    </source>
</evidence>
<sequence length="346" mass="36581">MSFLTGIALTIVLLFANAFFVGAEFALISARRSIIEPQAHEGKWAAKVTLNAMEHVSLMMAGAQLGITVCSLALGAISEPAIAHVMEGPFEWLGVPDALVHPISFAIALTLVTYLHVVFGEMIPKNIALAGPERMALVLGPILSGVVFVLRPVLWAMNGIGNLVLRMFGVTPKNEVTSVFTRDEVAAMVSESHDGGLLEDNDEALLLGALTFEQRSLVNLVIPLDRVSTLPAGVSAAEAEAAAIDGFSRFPIKAADGTLEGYVHIKDLLESAAEARNLPIPADRIRALPRVGADQPLRAALASMQASGAHLGAATDRTGRVIGIVTLEDMLEELVGQIRDDSRAAA</sequence>
<dbReference type="RefSeq" id="WP_017823559.1">
    <property type="nucleotide sequence ID" value="NZ_AORC01000011.1"/>
</dbReference>
<dbReference type="EMBL" id="AORC01000011">
    <property type="protein sequence ID" value="EYT48988.1"/>
    <property type="molecule type" value="Genomic_DNA"/>
</dbReference>
<dbReference type="Pfam" id="PF00571">
    <property type="entry name" value="CBS"/>
    <property type="match status" value="1"/>
</dbReference>
<dbReference type="InterPro" id="IPR046342">
    <property type="entry name" value="CBS_dom_sf"/>
</dbReference>
<dbReference type="InterPro" id="IPR002550">
    <property type="entry name" value="CNNM"/>
</dbReference>
<keyword evidence="4 5" id="KW-0812">Transmembrane</keyword>
<dbReference type="Proteomes" id="UP000019754">
    <property type="component" value="Unassembled WGS sequence"/>
</dbReference>
<evidence type="ECO:0000256" key="1">
    <source>
        <dbReference type="ARBA" id="ARBA00004651"/>
    </source>
</evidence>
<dbReference type="HOGENOM" id="CLU_015237_4_0_11"/>
<dbReference type="Pfam" id="PF01595">
    <property type="entry name" value="CNNM"/>
    <property type="match status" value="1"/>
</dbReference>
<evidence type="ECO:0000256" key="2">
    <source>
        <dbReference type="ARBA" id="ARBA00022475"/>
    </source>
</evidence>
<comment type="caution">
    <text evidence="8">The sequence shown here is derived from an EMBL/GenBank/DDBJ whole genome shotgun (WGS) entry which is preliminary data.</text>
</comment>
<dbReference type="SUPFAM" id="SSF54631">
    <property type="entry name" value="CBS-domain pair"/>
    <property type="match status" value="1"/>
</dbReference>
<dbReference type="PROSITE" id="PS51371">
    <property type="entry name" value="CBS"/>
    <property type="match status" value="1"/>
</dbReference>
<keyword evidence="4 5" id="KW-1133">Transmembrane helix</keyword>
<reference evidence="8 9" key="1">
    <citation type="journal article" date="2013" name="Genome Announc.">
        <title>Draft genome sequence of an Actinobacterium, Brachybacterium muris strain UCD-AY4.</title>
        <authorList>
            <person name="Lo J.R."/>
            <person name="Lang J.M."/>
            <person name="Darling A.E."/>
            <person name="Eisen J.A."/>
            <person name="Coil D.A."/>
        </authorList>
    </citation>
    <scope>NUCLEOTIDE SEQUENCE [LARGE SCALE GENOMIC DNA]</scope>
    <source>
        <strain evidence="8 9">UCD-AY4</strain>
    </source>
</reference>
<dbReference type="PROSITE" id="PS51846">
    <property type="entry name" value="CNNM"/>
    <property type="match status" value="1"/>
</dbReference>
<feature type="transmembrane region" description="Helical" evidence="5">
    <location>
        <begin position="6"/>
        <end position="28"/>
    </location>
</feature>
<keyword evidence="9" id="KW-1185">Reference proteome</keyword>
<feature type="domain" description="CBS" evidence="6">
    <location>
        <begin position="284"/>
        <end position="342"/>
    </location>
</feature>
<dbReference type="AlphaFoldDB" id="A0A022KZZ7"/>
<evidence type="ECO:0000313" key="8">
    <source>
        <dbReference type="EMBL" id="EYT48988.1"/>
    </source>
</evidence>
<dbReference type="InterPro" id="IPR000644">
    <property type="entry name" value="CBS_dom"/>
</dbReference>
<proteinExistence type="predicted"/>